<keyword evidence="9" id="KW-1185">Reference proteome</keyword>
<dbReference type="Gene3D" id="1.10.101.10">
    <property type="entry name" value="PGBD-like superfamily/PGBD"/>
    <property type="match status" value="1"/>
</dbReference>
<evidence type="ECO:0000313" key="9">
    <source>
        <dbReference type="Proteomes" id="UP000319812"/>
    </source>
</evidence>
<dbReference type="Pfam" id="PF01510">
    <property type="entry name" value="Amidase_2"/>
    <property type="match status" value="1"/>
</dbReference>
<evidence type="ECO:0000313" key="8">
    <source>
        <dbReference type="EMBL" id="GED22948.1"/>
    </source>
</evidence>
<comment type="catalytic activity">
    <reaction evidence="1">
        <text>Hydrolyzes the link between N-acetylmuramoyl residues and L-amino acid residues in certain cell-wall glycopeptides.</text>
        <dbReference type="EC" id="3.5.1.28"/>
    </reaction>
</comment>
<dbReference type="SMART" id="SM00644">
    <property type="entry name" value="Ami_2"/>
    <property type="match status" value="1"/>
</dbReference>
<proteinExistence type="inferred from homology"/>
<evidence type="ECO:0000256" key="1">
    <source>
        <dbReference type="ARBA" id="ARBA00001561"/>
    </source>
</evidence>
<dbReference type="InterPro" id="IPR002477">
    <property type="entry name" value="Peptidoglycan-bd-like"/>
</dbReference>
<dbReference type="FunFam" id="3.40.80.10:FF:000003">
    <property type="entry name" value="N-acetylmuramoyl-L-alanine amidase"/>
    <property type="match status" value="1"/>
</dbReference>
<comment type="similarity">
    <text evidence="2">Belongs to the N-acetylmuramoyl-L-alanine amidase 2 family.</text>
</comment>
<dbReference type="CDD" id="cd06583">
    <property type="entry name" value="PGRP"/>
    <property type="match status" value="1"/>
</dbReference>
<dbReference type="GO" id="GO:0009254">
    <property type="term" value="P:peptidoglycan turnover"/>
    <property type="evidence" value="ECO:0007669"/>
    <property type="project" value="TreeGrafter"/>
</dbReference>
<feature type="signal peptide" evidence="6">
    <location>
        <begin position="1"/>
        <end position="27"/>
    </location>
</feature>
<feature type="domain" description="N-acetylmuramoyl-L-alanine amidase" evidence="7">
    <location>
        <begin position="45"/>
        <end position="198"/>
    </location>
</feature>
<dbReference type="GO" id="GO:0009253">
    <property type="term" value="P:peptidoglycan catabolic process"/>
    <property type="evidence" value="ECO:0007669"/>
    <property type="project" value="InterPro"/>
</dbReference>
<protein>
    <recommendedName>
        <fullName evidence="3">N-acetylmuramoyl-L-alanine amidase</fullName>
        <ecNumber evidence="3">3.5.1.28</ecNumber>
    </recommendedName>
</protein>
<comment type="caution">
    <text evidence="8">The sequence shown here is derived from an EMBL/GenBank/DDBJ whole genome shotgun (WGS) entry which is preliminary data.</text>
</comment>
<sequence>MRRAWLMHSAPARLTLLLALTAGLAGCQGELPAHQQARDGYRVDHRHASSAHNSRVHYLILHYTDEDQARSLEVLSGPHVSSHYLLPAEPDERHVFQLVEESRRAWHAGVSAWGERRHLNDTSLGIEIVNQGPALTAPELLKRLDAPTPPDLRWAPYSAAQVETLIALLRDLIERHDIEPVNVLAHSDVAPKRKIDPGPAFPWQRLHDAGIGAWPDDEAVARYTRRFRQSPPDLATLQSALAAWGYAVTPSGQLDERTRAVLRAFQMHFRPADYRGYPDVDTAARLWALLEGYRPDALEALQQPSAAGQETD</sequence>
<dbReference type="PROSITE" id="PS51257">
    <property type="entry name" value="PROKAR_LIPOPROTEIN"/>
    <property type="match status" value="1"/>
</dbReference>
<name>A0A4Y4F761_9GAMM</name>
<dbReference type="Gene3D" id="3.40.80.10">
    <property type="entry name" value="Peptidoglycan recognition protein-like"/>
    <property type="match status" value="1"/>
</dbReference>
<dbReference type="GO" id="GO:0071555">
    <property type="term" value="P:cell wall organization"/>
    <property type="evidence" value="ECO:0007669"/>
    <property type="project" value="UniProtKB-KW"/>
</dbReference>
<dbReference type="Proteomes" id="UP000319812">
    <property type="component" value="Unassembled WGS sequence"/>
</dbReference>
<evidence type="ECO:0000256" key="3">
    <source>
        <dbReference type="ARBA" id="ARBA00011901"/>
    </source>
</evidence>
<evidence type="ECO:0000259" key="7">
    <source>
        <dbReference type="SMART" id="SM00644"/>
    </source>
</evidence>
<evidence type="ECO:0000256" key="4">
    <source>
        <dbReference type="ARBA" id="ARBA00022801"/>
    </source>
</evidence>
<dbReference type="EC" id="3.5.1.28" evidence="3"/>
<dbReference type="InterPro" id="IPR036505">
    <property type="entry name" value="Amidase/PGRP_sf"/>
</dbReference>
<dbReference type="InterPro" id="IPR002502">
    <property type="entry name" value="Amidase_domain"/>
</dbReference>
<dbReference type="EMBL" id="BJOC01000024">
    <property type="protein sequence ID" value="GED22948.1"/>
    <property type="molecule type" value="Genomic_DNA"/>
</dbReference>
<keyword evidence="5" id="KW-0961">Cell wall biogenesis/degradation</keyword>
<dbReference type="PANTHER" id="PTHR30417">
    <property type="entry name" value="N-ACETYLMURAMOYL-L-ALANINE AMIDASE AMID"/>
    <property type="match status" value="1"/>
</dbReference>
<dbReference type="RefSeq" id="WP_246053873.1">
    <property type="nucleotide sequence ID" value="NZ_BJOC01000024.1"/>
</dbReference>
<gene>
    <name evidence="8" type="primary">b0867</name>
    <name evidence="8" type="ORF">HHA01_19250</name>
</gene>
<accession>A0A4Y4F761</accession>
<keyword evidence="6" id="KW-0732">Signal</keyword>
<dbReference type="SUPFAM" id="SSF47090">
    <property type="entry name" value="PGBD-like"/>
    <property type="match status" value="1"/>
</dbReference>
<reference evidence="8 9" key="1">
    <citation type="submission" date="2019-06" db="EMBL/GenBank/DDBJ databases">
        <title>Whole genome shotgun sequence of Halomonas halmophila NBRC 15537.</title>
        <authorList>
            <person name="Hosoyama A."/>
            <person name="Uohara A."/>
            <person name="Ohji S."/>
            <person name="Ichikawa N."/>
        </authorList>
    </citation>
    <scope>NUCLEOTIDE SEQUENCE [LARGE SCALE GENOMIC DNA]</scope>
    <source>
        <strain evidence="8 9">NBRC 15537</strain>
    </source>
</reference>
<dbReference type="GO" id="GO:0019867">
    <property type="term" value="C:outer membrane"/>
    <property type="evidence" value="ECO:0007669"/>
    <property type="project" value="TreeGrafter"/>
</dbReference>
<dbReference type="GO" id="GO:0008745">
    <property type="term" value="F:N-acetylmuramoyl-L-alanine amidase activity"/>
    <property type="evidence" value="ECO:0007669"/>
    <property type="project" value="UniProtKB-EC"/>
</dbReference>
<evidence type="ECO:0000256" key="5">
    <source>
        <dbReference type="ARBA" id="ARBA00023316"/>
    </source>
</evidence>
<feature type="chain" id="PRO_5021311100" description="N-acetylmuramoyl-L-alanine amidase" evidence="6">
    <location>
        <begin position="28"/>
        <end position="312"/>
    </location>
</feature>
<dbReference type="Pfam" id="PF01471">
    <property type="entry name" value="PG_binding_1"/>
    <property type="match status" value="1"/>
</dbReference>
<dbReference type="InterPro" id="IPR036365">
    <property type="entry name" value="PGBD-like_sf"/>
</dbReference>
<evidence type="ECO:0000256" key="2">
    <source>
        <dbReference type="ARBA" id="ARBA00007553"/>
    </source>
</evidence>
<dbReference type="InterPro" id="IPR036366">
    <property type="entry name" value="PGBDSf"/>
</dbReference>
<dbReference type="InterPro" id="IPR051206">
    <property type="entry name" value="NAMLAA_amidase_2"/>
</dbReference>
<dbReference type="AlphaFoldDB" id="A0A4Y4F761"/>
<keyword evidence="4" id="KW-0378">Hydrolase</keyword>
<dbReference type="PANTHER" id="PTHR30417:SF1">
    <property type="entry name" value="N-ACETYLMURAMOYL-L-ALANINE AMIDASE AMID"/>
    <property type="match status" value="1"/>
</dbReference>
<organism evidence="8 9">
    <name type="scientific">Halomonas halmophila</name>
    <dbReference type="NCBI Taxonomy" id="252"/>
    <lineage>
        <taxon>Bacteria</taxon>
        <taxon>Pseudomonadati</taxon>
        <taxon>Pseudomonadota</taxon>
        <taxon>Gammaproteobacteria</taxon>
        <taxon>Oceanospirillales</taxon>
        <taxon>Halomonadaceae</taxon>
        <taxon>Halomonas</taxon>
    </lineage>
</organism>
<evidence type="ECO:0000256" key="6">
    <source>
        <dbReference type="SAM" id="SignalP"/>
    </source>
</evidence>
<dbReference type="SUPFAM" id="SSF55846">
    <property type="entry name" value="N-acetylmuramoyl-L-alanine amidase-like"/>
    <property type="match status" value="1"/>
</dbReference>